<dbReference type="SUPFAM" id="SSF51215">
    <property type="entry name" value="Regulatory protein AraC"/>
    <property type="match status" value="1"/>
</dbReference>
<dbReference type="Gene3D" id="1.10.10.60">
    <property type="entry name" value="Homeodomain-like"/>
    <property type="match status" value="2"/>
</dbReference>
<dbReference type="Pfam" id="PF12833">
    <property type="entry name" value="HTH_18"/>
    <property type="match status" value="1"/>
</dbReference>
<accession>A0A2N3KBX3</accession>
<organism evidence="6 7">
    <name type="scientific">Thalassospira marina</name>
    <dbReference type="NCBI Taxonomy" id="2048283"/>
    <lineage>
        <taxon>Bacteria</taxon>
        <taxon>Pseudomonadati</taxon>
        <taxon>Pseudomonadota</taxon>
        <taxon>Alphaproteobacteria</taxon>
        <taxon>Rhodospirillales</taxon>
        <taxon>Thalassospiraceae</taxon>
        <taxon>Thalassospira</taxon>
    </lineage>
</organism>
<keyword evidence="4" id="KW-0804">Transcription</keyword>
<name>A0A2N3KBX3_9PROT</name>
<dbReference type="InterPro" id="IPR009057">
    <property type="entry name" value="Homeodomain-like_sf"/>
</dbReference>
<dbReference type="OrthoDB" id="9809338at2"/>
<dbReference type="InterPro" id="IPR037923">
    <property type="entry name" value="HTH-like"/>
</dbReference>
<dbReference type="GO" id="GO:0043565">
    <property type="term" value="F:sequence-specific DNA binding"/>
    <property type="evidence" value="ECO:0007669"/>
    <property type="project" value="InterPro"/>
</dbReference>
<protein>
    <recommendedName>
        <fullName evidence="5">HTH araC/xylS-type domain-containing protein</fullName>
    </recommendedName>
</protein>
<evidence type="ECO:0000313" key="6">
    <source>
        <dbReference type="EMBL" id="PKR48045.1"/>
    </source>
</evidence>
<evidence type="ECO:0000256" key="2">
    <source>
        <dbReference type="ARBA" id="ARBA00023125"/>
    </source>
</evidence>
<keyword evidence="1" id="KW-0805">Transcription regulation</keyword>
<evidence type="ECO:0000256" key="3">
    <source>
        <dbReference type="ARBA" id="ARBA00023159"/>
    </source>
</evidence>
<dbReference type="PANTHER" id="PTHR46796">
    <property type="entry name" value="HTH-TYPE TRANSCRIPTIONAL ACTIVATOR RHAS-RELATED"/>
    <property type="match status" value="1"/>
</dbReference>
<dbReference type="RefSeq" id="WP_101271621.1">
    <property type="nucleotide sequence ID" value="NZ_NWTK01000025.1"/>
</dbReference>
<dbReference type="InterPro" id="IPR003313">
    <property type="entry name" value="AraC-bd"/>
</dbReference>
<keyword evidence="2" id="KW-0238">DNA-binding</keyword>
<dbReference type="SUPFAM" id="SSF46689">
    <property type="entry name" value="Homeodomain-like"/>
    <property type="match status" value="2"/>
</dbReference>
<sequence length="278" mass="31317">MARERIVSSSYWRDDRLNGVELFAARFRAHQYRRHSHEGYVIAVITEGTESFFCRGAIHVAGPGDIILINPQSQHDGEAASDSGWAYRVLYPTEQHFMALGAVRKAPRFAQSVVHDPELAGRIAGLHQAMEGVFCEIAAHHAWSGILWDLMQRYGEDRPENSPLLQDRRRIARIEEILRTEMVTGITLDDVASRVGWTQWHLIRAFKAAKGTSPHAYLLECRLRYAKSLIDTGEPIAMAASAAGFVDQSHFARNFVSAYGFTPGSYQRSSNRQSNFIQ</sequence>
<reference evidence="6 7" key="1">
    <citation type="submission" date="2017-09" db="EMBL/GenBank/DDBJ databases">
        <title>Biodiversity and function of Thalassospira species in the particle-attached aromatic-hydrocarbon-degrading consortia from the surface seawater of the South China Sea.</title>
        <authorList>
            <person name="Dong C."/>
            <person name="Liu R."/>
            <person name="Shao Z."/>
        </authorList>
    </citation>
    <scope>NUCLEOTIDE SEQUENCE [LARGE SCALE GENOMIC DNA]</scope>
    <source>
        <strain evidence="6 7">CSC1P2</strain>
    </source>
</reference>
<dbReference type="InterPro" id="IPR050204">
    <property type="entry name" value="AraC_XylS_family_regulators"/>
</dbReference>
<gene>
    <name evidence="6" type="ORF">COO20_25175</name>
</gene>
<dbReference type="PROSITE" id="PS00041">
    <property type="entry name" value="HTH_ARAC_FAMILY_1"/>
    <property type="match status" value="1"/>
</dbReference>
<dbReference type="AlphaFoldDB" id="A0A2N3KBX3"/>
<dbReference type="Proteomes" id="UP000233597">
    <property type="component" value="Unassembled WGS sequence"/>
</dbReference>
<dbReference type="PANTHER" id="PTHR46796:SF2">
    <property type="entry name" value="TRANSCRIPTIONAL REGULATORY PROTEIN"/>
    <property type="match status" value="1"/>
</dbReference>
<dbReference type="InterPro" id="IPR018060">
    <property type="entry name" value="HTH_AraC"/>
</dbReference>
<evidence type="ECO:0000313" key="7">
    <source>
        <dbReference type="Proteomes" id="UP000233597"/>
    </source>
</evidence>
<evidence type="ECO:0000259" key="5">
    <source>
        <dbReference type="PROSITE" id="PS01124"/>
    </source>
</evidence>
<dbReference type="EMBL" id="NWTK01000025">
    <property type="protein sequence ID" value="PKR48045.1"/>
    <property type="molecule type" value="Genomic_DNA"/>
</dbReference>
<dbReference type="Gene3D" id="2.60.120.10">
    <property type="entry name" value="Jelly Rolls"/>
    <property type="match status" value="1"/>
</dbReference>
<feature type="domain" description="HTH araC/xylS-type" evidence="5">
    <location>
        <begin position="172"/>
        <end position="269"/>
    </location>
</feature>
<dbReference type="InterPro" id="IPR014710">
    <property type="entry name" value="RmlC-like_jellyroll"/>
</dbReference>
<dbReference type="SMART" id="SM00342">
    <property type="entry name" value="HTH_ARAC"/>
    <property type="match status" value="1"/>
</dbReference>
<dbReference type="PROSITE" id="PS01124">
    <property type="entry name" value="HTH_ARAC_FAMILY_2"/>
    <property type="match status" value="1"/>
</dbReference>
<dbReference type="InterPro" id="IPR018062">
    <property type="entry name" value="HTH_AraC-typ_CS"/>
</dbReference>
<evidence type="ECO:0000256" key="4">
    <source>
        <dbReference type="ARBA" id="ARBA00023163"/>
    </source>
</evidence>
<comment type="caution">
    <text evidence="6">The sequence shown here is derived from an EMBL/GenBank/DDBJ whole genome shotgun (WGS) entry which is preliminary data.</text>
</comment>
<evidence type="ECO:0000256" key="1">
    <source>
        <dbReference type="ARBA" id="ARBA00023015"/>
    </source>
</evidence>
<keyword evidence="3" id="KW-0010">Activator</keyword>
<dbReference type="GO" id="GO:0003700">
    <property type="term" value="F:DNA-binding transcription factor activity"/>
    <property type="evidence" value="ECO:0007669"/>
    <property type="project" value="InterPro"/>
</dbReference>
<dbReference type="Pfam" id="PF02311">
    <property type="entry name" value="AraC_binding"/>
    <property type="match status" value="1"/>
</dbReference>
<proteinExistence type="predicted"/>